<evidence type="ECO:0000313" key="1">
    <source>
        <dbReference type="EMBL" id="QID06577.1"/>
    </source>
</evidence>
<dbReference type="EMBL" id="MN175499">
    <property type="protein sequence ID" value="QID06577.1"/>
    <property type="molecule type" value="Genomic_DNA"/>
</dbReference>
<accession>A0A6G6ADE0</accession>
<organism evidence="1">
    <name type="scientific">Borely moumouvirus</name>
    <dbReference type="NCBI Taxonomy" id="2712067"/>
    <lineage>
        <taxon>Viruses</taxon>
        <taxon>Varidnaviria</taxon>
        <taxon>Bamfordvirae</taxon>
        <taxon>Nucleocytoviricota</taxon>
        <taxon>Megaviricetes</taxon>
        <taxon>Imitervirales</taxon>
        <taxon>Mimiviridae</taxon>
        <taxon>Megamimivirinae</taxon>
        <taxon>Moumouvirus</taxon>
    </lineage>
</organism>
<reference evidence="1" key="1">
    <citation type="submission" date="2019-07" db="EMBL/GenBank/DDBJ databases">
        <title>The discovery of a new lineage B mimivirus raises questions about particles surface fibrils.</title>
        <authorList>
            <person name="Silva L.K.S."/>
            <person name="Rodrigues R.A.L."/>
            <person name="Andrade A.C.S.P."/>
            <person name="Hikida H."/>
            <person name="Andreani J."/>
            <person name="Levasseur A."/>
            <person name="La Scola B."/>
            <person name="Abrahao J.S."/>
        </authorList>
    </citation>
    <scope>NUCLEOTIDE SEQUENCE</scope>
    <source>
        <strain evidence="1">B60</strain>
    </source>
</reference>
<sequence>MDLEKINREFILNAIIKDAKYLNGDDLEKIKSIVKKRKQEIDEELFFSEFNKMIPSIFNNKIRVIKFISTFYGKKSCSNIIVQFDEYICLKTNCTFKSDDNDSDYDSDNSDYENNDINKLHNTNRKITFGICGKFIDVEFLSGESVINKLKEKHKKTLFDHFSIKLSKKTIEIFDKFIKDVLNIMMKYGEQNKKSMNFIKLNNCESLIVYK</sequence>
<protein>
    <submittedName>
        <fullName evidence="1">Uncharacterized protein</fullName>
    </submittedName>
</protein>
<proteinExistence type="predicted"/>
<name>A0A6G6ADE0_9VIRU</name>